<feature type="non-terminal residue" evidence="2">
    <location>
        <position position="1"/>
    </location>
</feature>
<evidence type="ECO:0000313" key="3">
    <source>
        <dbReference type="Proteomes" id="UP000010411"/>
    </source>
</evidence>
<protein>
    <submittedName>
        <fullName evidence="2">Uncharacterized protein</fullName>
    </submittedName>
</protein>
<dbReference type="EMBL" id="AEJC01000409">
    <property type="protein sequence ID" value="EKX63790.1"/>
    <property type="molecule type" value="Genomic_DNA"/>
</dbReference>
<keyword evidence="3" id="KW-1185">Reference proteome</keyword>
<dbReference type="AlphaFoldDB" id="L1KTN2"/>
<name>L1KTN2_9ACTN</name>
<feature type="region of interest" description="Disordered" evidence="1">
    <location>
        <begin position="128"/>
        <end position="157"/>
    </location>
</feature>
<comment type="caution">
    <text evidence="2">The sequence shown here is derived from an EMBL/GenBank/DDBJ whole genome shotgun (WGS) entry which is preliminary data.</text>
</comment>
<accession>L1KTN2</accession>
<evidence type="ECO:0000256" key="1">
    <source>
        <dbReference type="SAM" id="MobiDB-lite"/>
    </source>
</evidence>
<feature type="region of interest" description="Disordered" evidence="1">
    <location>
        <begin position="236"/>
        <end position="256"/>
    </location>
</feature>
<proteinExistence type="predicted"/>
<gene>
    <name evidence="2" type="ORF">STRIP9103_03293</name>
</gene>
<feature type="region of interest" description="Disordered" evidence="1">
    <location>
        <begin position="66"/>
        <end position="96"/>
    </location>
</feature>
<sequence>GDRHALDVVEERIRLRLLGGRAEGRAVDDVGEEGLADEPYAVVLAGEDIDPGGVRRTARVREVEADRVADTGGEATLQHQQPPTRKPGHLDDTEPGVGPVPVLGREPEPRAGVLGAGATIAVPLPRLEAHDPGRVPRQGTLHRGEQGTPAGEEGEPLERLVGGGAARRGHLQRVRHGQAAQRTPFAVVPAYGRLGLRADQPGAVPVDDQSLGVERRAGLGGERDDPLRPEALRVEGEEGGAVGEGEKGVVPVHGERGEVADERALVRRLVEDVGLTCTPS</sequence>
<dbReference type="Proteomes" id="UP000010411">
    <property type="component" value="Unassembled WGS sequence"/>
</dbReference>
<organism evidence="2 3">
    <name type="scientific">Streptomyces ipomoeae 91-03</name>
    <dbReference type="NCBI Taxonomy" id="698759"/>
    <lineage>
        <taxon>Bacteria</taxon>
        <taxon>Bacillati</taxon>
        <taxon>Actinomycetota</taxon>
        <taxon>Actinomycetes</taxon>
        <taxon>Kitasatosporales</taxon>
        <taxon>Streptomycetaceae</taxon>
        <taxon>Streptomyces</taxon>
    </lineage>
</organism>
<reference evidence="2 3" key="1">
    <citation type="submission" date="2012-11" db="EMBL/GenBank/DDBJ databases">
        <authorList>
            <person name="Huguet-Tapia J.C."/>
            <person name="Durkin A.S."/>
            <person name="Pettis G.S."/>
            <person name="Badger J.H."/>
        </authorList>
    </citation>
    <scope>NUCLEOTIDE SEQUENCE [LARGE SCALE GENOMIC DNA]</scope>
    <source>
        <strain evidence="2 3">91-03</strain>
    </source>
</reference>
<evidence type="ECO:0000313" key="2">
    <source>
        <dbReference type="EMBL" id="EKX63790.1"/>
    </source>
</evidence>